<gene>
    <name evidence="1" type="ORF">L1987_43286</name>
</gene>
<name>A0ACB9GL73_9ASTR</name>
<comment type="caution">
    <text evidence="1">The sequence shown here is derived from an EMBL/GenBank/DDBJ whole genome shotgun (WGS) entry which is preliminary data.</text>
</comment>
<evidence type="ECO:0000313" key="1">
    <source>
        <dbReference type="EMBL" id="KAI3784192.1"/>
    </source>
</evidence>
<dbReference type="EMBL" id="CM042031">
    <property type="protein sequence ID" value="KAI3784192.1"/>
    <property type="molecule type" value="Genomic_DNA"/>
</dbReference>
<accession>A0ACB9GL73</accession>
<dbReference type="Proteomes" id="UP001056120">
    <property type="component" value="Linkage Group LG14"/>
</dbReference>
<proteinExistence type="predicted"/>
<keyword evidence="2" id="KW-1185">Reference proteome</keyword>
<organism evidence="1 2">
    <name type="scientific">Smallanthus sonchifolius</name>
    <dbReference type="NCBI Taxonomy" id="185202"/>
    <lineage>
        <taxon>Eukaryota</taxon>
        <taxon>Viridiplantae</taxon>
        <taxon>Streptophyta</taxon>
        <taxon>Embryophyta</taxon>
        <taxon>Tracheophyta</taxon>
        <taxon>Spermatophyta</taxon>
        <taxon>Magnoliopsida</taxon>
        <taxon>eudicotyledons</taxon>
        <taxon>Gunneridae</taxon>
        <taxon>Pentapetalae</taxon>
        <taxon>asterids</taxon>
        <taxon>campanulids</taxon>
        <taxon>Asterales</taxon>
        <taxon>Asteraceae</taxon>
        <taxon>Asteroideae</taxon>
        <taxon>Heliantheae alliance</taxon>
        <taxon>Millerieae</taxon>
        <taxon>Smallanthus</taxon>
    </lineage>
</organism>
<reference evidence="1 2" key="2">
    <citation type="journal article" date="2022" name="Mol. Ecol. Resour.">
        <title>The genomes of chicory, endive, great burdock and yacon provide insights into Asteraceae paleo-polyploidization history and plant inulin production.</title>
        <authorList>
            <person name="Fan W."/>
            <person name="Wang S."/>
            <person name="Wang H."/>
            <person name="Wang A."/>
            <person name="Jiang F."/>
            <person name="Liu H."/>
            <person name="Zhao H."/>
            <person name="Xu D."/>
            <person name="Zhang Y."/>
        </authorList>
    </citation>
    <scope>NUCLEOTIDE SEQUENCE [LARGE SCALE GENOMIC DNA]</scope>
    <source>
        <strain evidence="2">cv. Yunnan</strain>
        <tissue evidence="1">Leaves</tissue>
    </source>
</reference>
<reference evidence="2" key="1">
    <citation type="journal article" date="2022" name="Mol. Ecol. Resour.">
        <title>The genomes of chicory, endive, great burdock and yacon provide insights into Asteraceae palaeo-polyploidization history and plant inulin production.</title>
        <authorList>
            <person name="Fan W."/>
            <person name="Wang S."/>
            <person name="Wang H."/>
            <person name="Wang A."/>
            <person name="Jiang F."/>
            <person name="Liu H."/>
            <person name="Zhao H."/>
            <person name="Xu D."/>
            <person name="Zhang Y."/>
        </authorList>
    </citation>
    <scope>NUCLEOTIDE SEQUENCE [LARGE SCALE GENOMIC DNA]</scope>
    <source>
        <strain evidence="2">cv. Yunnan</strain>
    </source>
</reference>
<sequence length="202" mass="23164">MRWPKNSSNMDLFGPISIRSIGGKSYCLVVTDDYSRFSWVKFLATKDETAETVQFLILGLENLCKQNVRRIKSDNGRVGFMPRSEVLDDSIFADSESDQSDKIEALMDIDDVNLSDDDEDDGDSMEVEIEKDNNDVTYEGEGVEITSRLMKNIISPKISFEFQDQMFGNEAWIMKHLKLKSLTLLLKNQSKKKLHSYIDIRV</sequence>
<evidence type="ECO:0000313" key="2">
    <source>
        <dbReference type="Proteomes" id="UP001056120"/>
    </source>
</evidence>
<protein>
    <submittedName>
        <fullName evidence="1">Uncharacterized protein</fullName>
    </submittedName>
</protein>